<evidence type="ECO:0000313" key="8">
    <source>
        <dbReference type="Proteomes" id="UP001177140"/>
    </source>
</evidence>
<keyword evidence="3 6" id="KW-0812">Transmembrane</keyword>
<proteinExistence type="inferred from homology"/>
<dbReference type="NCBIfam" id="TIGR00797">
    <property type="entry name" value="matE"/>
    <property type="match status" value="1"/>
</dbReference>
<keyword evidence="4 6" id="KW-1133">Transmembrane helix</keyword>
<name>A0AA42B1I8_PAPNU</name>
<dbReference type="GO" id="GO:0015297">
    <property type="term" value="F:antiporter activity"/>
    <property type="evidence" value="ECO:0007669"/>
    <property type="project" value="InterPro"/>
</dbReference>
<dbReference type="Proteomes" id="UP001177140">
    <property type="component" value="Unassembled WGS sequence"/>
</dbReference>
<dbReference type="GO" id="GO:1990961">
    <property type="term" value="P:xenobiotic detoxification by transmembrane export across the plasma membrane"/>
    <property type="evidence" value="ECO:0007669"/>
    <property type="project" value="InterPro"/>
</dbReference>
<dbReference type="GO" id="GO:0016020">
    <property type="term" value="C:membrane"/>
    <property type="evidence" value="ECO:0007669"/>
    <property type="project" value="UniProtKB-SubCell"/>
</dbReference>
<comment type="caution">
    <text evidence="7">The sequence shown here is derived from an EMBL/GenBank/DDBJ whole genome shotgun (WGS) entry which is preliminary data.</text>
</comment>
<dbReference type="CDD" id="cd13132">
    <property type="entry name" value="MATE_eukaryotic"/>
    <property type="match status" value="1"/>
</dbReference>
<dbReference type="PANTHER" id="PTHR11206">
    <property type="entry name" value="MULTIDRUG RESISTANCE PROTEIN"/>
    <property type="match status" value="1"/>
</dbReference>
<evidence type="ECO:0000313" key="7">
    <source>
        <dbReference type="EMBL" id="MCL7048027.1"/>
    </source>
</evidence>
<accession>A0AA42B1I8</accession>
<dbReference type="InterPro" id="IPR045069">
    <property type="entry name" value="MATE_euk"/>
</dbReference>
<keyword evidence="8" id="KW-1185">Reference proteome</keyword>
<dbReference type="EMBL" id="JAJJMA010300062">
    <property type="protein sequence ID" value="MCL7048027.1"/>
    <property type="molecule type" value="Genomic_DNA"/>
</dbReference>
<organism evidence="7 8">
    <name type="scientific">Papaver nudicaule</name>
    <name type="common">Iceland poppy</name>
    <dbReference type="NCBI Taxonomy" id="74823"/>
    <lineage>
        <taxon>Eukaryota</taxon>
        <taxon>Viridiplantae</taxon>
        <taxon>Streptophyta</taxon>
        <taxon>Embryophyta</taxon>
        <taxon>Tracheophyta</taxon>
        <taxon>Spermatophyta</taxon>
        <taxon>Magnoliopsida</taxon>
        <taxon>Ranunculales</taxon>
        <taxon>Papaveraceae</taxon>
        <taxon>Papaveroideae</taxon>
        <taxon>Papaver</taxon>
    </lineage>
</organism>
<feature type="transmembrane region" description="Helical" evidence="6">
    <location>
        <begin position="189"/>
        <end position="210"/>
    </location>
</feature>
<comment type="similarity">
    <text evidence="2 6">Belongs to the multi antimicrobial extrusion (MATE) (TC 2.A.66.1) family.</text>
</comment>
<evidence type="ECO:0000256" key="4">
    <source>
        <dbReference type="ARBA" id="ARBA00022989"/>
    </source>
</evidence>
<evidence type="ECO:0000256" key="1">
    <source>
        <dbReference type="ARBA" id="ARBA00004141"/>
    </source>
</evidence>
<feature type="transmembrane region" description="Helical" evidence="6">
    <location>
        <begin position="264"/>
        <end position="288"/>
    </location>
</feature>
<feature type="transmembrane region" description="Helical" evidence="6">
    <location>
        <begin position="294"/>
        <end position="322"/>
    </location>
</feature>
<dbReference type="Pfam" id="PF01554">
    <property type="entry name" value="MatE"/>
    <property type="match status" value="2"/>
</dbReference>
<feature type="transmembrane region" description="Helical" evidence="6">
    <location>
        <begin position="222"/>
        <end position="243"/>
    </location>
</feature>
<gene>
    <name evidence="7" type="ORF">MKW94_010864</name>
</gene>
<feature type="transmembrane region" description="Helical" evidence="6">
    <location>
        <begin position="153"/>
        <end position="177"/>
    </location>
</feature>
<feature type="transmembrane region" description="Helical" evidence="6">
    <location>
        <begin position="411"/>
        <end position="435"/>
    </location>
</feature>
<feature type="transmembrane region" description="Helical" evidence="6">
    <location>
        <begin position="382"/>
        <end position="404"/>
    </location>
</feature>
<dbReference type="InterPro" id="IPR002528">
    <property type="entry name" value="MATE_fam"/>
</dbReference>
<feature type="transmembrane region" description="Helical" evidence="6">
    <location>
        <begin position="342"/>
        <end position="362"/>
    </location>
</feature>
<feature type="transmembrane region" description="Helical" evidence="6">
    <location>
        <begin position="49"/>
        <end position="70"/>
    </location>
</feature>
<evidence type="ECO:0000256" key="2">
    <source>
        <dbReference type="ARBA" id="ARBA00010199"/>
    </source>
</evidence>
<comment type="subcellular location">
    <subcellularLocation>
        <location evidence="1">Membrane</location>
        <topology evidence="1">Multi-pass membrane protein</topology>
    </subcellularLocation>
</comment>
<reference evidence="7" key="1">
    <citation type="submission" date="2022-03" db="EMBL/GenBank/DDBJ databases">
        <title>A functionally conserved STORR gene fusion in Papaver species that diverged 16.8 million years ago.</title>
        <authorList>
            <person name="Catania T."/>
        </authorList>
    </citation>
    <scope>NUCLEOTIDE SEQUENCE</scope>
    <source>
        <strain evidence="7">S-191538</strain>
    </source>
</reference>
<evidence type="ECO:0000256" key="5">
    <source>
        <dbReference type="ARBA" id="ARBA00023136"/>
    </source>
</evidence>
<sequence length="488" mass="53738">MEINNGTEENLLLTRSSSSTYDKGDTKQNLSKRFWVESLKVWKIAFPTMVTRVTSFGVLVVTQSFMGYIGDTELAAYSLMQIFLLRFANGILLGMASALETFCGQAYGAKQYQMMGIYLQRSWIILLITTMLITPIFIFSTSIFRLLGEGQELSIVAGNLSLWCIPILYYFVFDFTLQMFLQAQVKNMIVGWLSAAAFVLHIFLSWLFVIKLDLGVPGAMGALIISTWSTVIGLFFYVCGGWCPETWTGLSVSAFSGLLPLVRLSLSSGVMLCVELWYNAVLVLLAGYLKHAEISISAFSICLNILGWQFMIFLGFATAACVRVSNELGAGNVRAAQFSVKVIMTTSVSLGVVFWILTLVFGNSISYLFSSSNEVAKAVSSLSVLLAFSVLLNSIQPVLSGVAIGAGWQTLVAYVNITCYYIIGIPIGLVLAYVFHFQAQGIWIGMICGVAMQTLALICFTWKTDWDAQVEAASARLKTYLKAPEESY</sequence>
<keyword evidence="5 6" id="KW-0472">Membrane</keyword>
<evidence type="ECO:0000256" key="6">
    <source>
        <dbReference type="RuleBase" id="RU004914"/>
    </source>
</evidence>
<dbReference type="GO" id="GO:0042910">
    <property type="term" value="F:xenobiotic transmembrane transporter activity"/>
    <property type="evidence" value="ECO:0007669"/>
    <property type="project" value="InterPro"/>
</dbReference>
<protein>
    <recommendedName>
        <fullName evidence="6">Protein DETOXIFICATION</fullName>
    </recommendedName>
    <alternativeName>
        <fullName evidence="6">Multidrug and toxic compound extrusion protein</fullName>
    </alternativeName>
</protein>
<dbReference type="AlphaFoldDB" id="A0AA42B1I8"/>
<evidence type="ECO:0000256" key="3">
    <source>
        <dbReference type="ARBA" id="ARBA00022692"/>
    </source>
</evidence>
<feature type="transmembrane region" description="Helical" evidence="6">
    <location>
        <begin position="441"/>
        <end position="462"/>
    </location>
</feature>
<feature type="transmembrane region" description="Helical" evidence="6">
    <location>
        <begin position="123"/>
        <end position="147"/>
    </location>
</feature>
<feature type="transmembrane region" description="Helical" evidence="6">
    <location>
        <begin position="82"/>
        <end position="102"/>
    </location>
</feature>